<organism evidence="2 3">
    <name type="scientific">Symplocastrum torsivum CPER-KK1</name>
    <dbReference type="NCBI Taxonomy" id="450513"/>
    <lineage>
        <taxon>Bacteria</taxon>
        <taxon>Bacillati</taxon>
        <taxon>Cyanobacteriota</taxon>
        <taxon>Cyanophyceae</taxon>
        <taxon>Oscillatoriophycideae</taxon>
        <taxon>Oscillatoriales</taxon>
        <taxon>Microcoleaceae</taxon>
        <taxon>Symplocastrum</taxon>
    </lineage>
</organism>
<accession>A0A951UC64</accession>
<name>A0A951UC64_9CYAN</name>
<reference evidence="2" key="2">
    <citation type="journal article" date="2022" name="Microbiol. Resour. Announc.">
        <title>Metagenome Sequencing to Explore Phylogenomics of Terrestrial Cyanobacteria.</title>
        <authorList>
            <person name="Ward R.D."/>
            <person name="Stajich J.E."/>
            <person name="Johansen J.R."/>
            <person name="Huntemann M."/>
            <person name="Clum A."/>
            <person name="Foster B."/>
            <person name="Foster B."/>
            <person name="Roux S."/>
            <person name="Palaniappan K."/>
            <person name="Varghese N."/>
            <person name="Mukherjee S."/>
            <person name="Reddy T.B.K."/>
            <person name="Daum C."/>
            <person name="Copeland A."/>
            <person name="Chen I.A."/>
            <person name="Ivanova N.N."/>
            <person name="Kyrpides N.C."/>
            <person name="Shapiro N."/>
            <person name="Eloe-Fadrosh E.A."/>
            <person name="Pietrasiak N."/>
        </authorList>
    </citation>
    <scope>NUCLEOTIDE SEQUENCE</scope>
    <source>
        <strain evidence="2">CPER-KK1</strain>
    </source>
</reference>
<keyword evidence="1" id="KW-1133">Transmembrane helix</keyword>
<dbReference type="AlphaFoldDB" id="A0A951UC64"/>
<evidence type="ECO:0000256" key="1">
    <source>
        <dbReference type="SAM" id="Phobius"/>
    </source>
</evidence>
<dbReference type="Proteomes" id="UP000753908">
    <property type="component" value="Unassembled WGS sequence"/>
</dbReference>
<evidence type="ECO:0000313" key="3">
    <source>
        <dbReference type="Proteomes" id="UP000753908"/>
    </source>
</evidence>
<evidence type="ECO:0000313" key="2">
    <source>
        <dbReference type="EMBL" id="MBW4547815.1"/>
    </source>
</evidence>
<keyword evidence="1" id="KW-0472">Membrane</keyword>
<sequence length="88" mass="10039">MSHQTIAFKRSKKGVNPYLGIWESVKNKSLSVRRNSKQIFYVLLRSNQKFAIACAWLVFTFYLTPNTFSLTSLLVGSVMNFGTSENLL</sequence>
<comment type="caution">
    <text evidence="2">The sequence shown here is derived from an EMBL/GenBank/DDBJ whole genome shotgun (WGS) entry which is preliminary data.</text>
</comment>
<keyword evidence="1" id="KW-0812">Transmembrane</keyword>
<dbReference type="EMBL" id="JAHHIF010000049">
    <property type="protein sequence ID" value="MBW4547815.1"/>
    <property type="molecule type" value="Genomic_DNA"/>
</dbReference>
<reference evidence="2" key="1">
    <citation type="submission" date="2021-05" db="EMBL/GenBank/DDBJ databases">
        <authorList>
            <person name="Pietrasiak N."/>
            <person name="Ward R."/>
            <person name="Stajich J.E."/>
            <person name="Kurbessoian T."/>
        </authorList>
    </citation>
    <scope>NUCLEOTIDE SEQUENCE</scope>
    <source>
        <strain evidence="2">CPER-KK1</strain>
    </source>
</reference>
<proteinExistence type="predicted"/>
<gene>
    <name evidence="2" type="ORF">KME25_25720</name>
</gene>
<protein>
    <submittedName>
        <fullName evidence="2">Uncharacterized protein</fullName>
    </submittedName>
</protein>
<feature type="transmembrane region" description="Helical" evidence="1">
    <location>
        <begin position="50"/>
        <end position="79"/>
    </location>
</feature>